<dbReference type="PROSITE" id="PS50949">
    <property type="entry name" value="HTH_GNTR"/>
    <property type="match status" value="1"/>
</dbReference>
<dbReference type="InterPro" id="IPR036388">
    <property type="entry name" value="WH-like_DNA-bd_sf"/>
</dbReference>
<keyword evidence="2" id="KW-0663">Pyridoxal phosphate</keyword>
<dbReference type="InterPro" id="IPR004839">
    <property type="entry name" value="Aminotransferase_I/II_large"/>
</dbReference>
<feature type="domain" description="HTH gntR-type" evidence="6">
    <location>
        <begin position="36"/>
        <end position="104"/>
    </location>
</feature>
<dbReference type="InterPro" id="IPR015424">
    <property type="entry name" value="PyrdxlP-dep_Trfase"/>
</dbReference>
<dbReference type="SUPFAM" id="SSF46785">
    <property type="entry name" value="Winged helix' DNA-binding domain"/>
    <property type="match status" value="1"/>
</dbReference>
<evidence type="ECO:0000259" key="6">
    <source>
        <dbReference type="PROSITE" id="PS50949"/>
    </source>
</evidence>
<keyword evidence="5" id="KW-0804">Transcription</keyword>
<dbReference type="Proteomes" id="UP000218810">
    <property type="component" value="Unassembled WGS sequence"/>
</dbReference>
<dbReference type="CDD" id="cd07377">
    <property type="entry name" value="WHTH_GntR"/>
    <property type="match status" value="1"/>
</dbReference>
<evidence type="ECO:0000313" key="8">
    <source>
        <dbReference type="Proteomes" id="UP000218810"/>
    </source>
</evidence>
<comment type="similarity">
    <text evidence="1">In the C-terminal section; belongs to the class-I pyridoxal-phosphate-dependent aminotransferase family.</text>
</comment>
<evidence type="ECO:0000256" key="3">
    <source>
        <dbReference type="ARBA" id="ARBA00023015"/>
    </source>
</evidence>
<accession>A0A2A2WLR0</accession>
<gene>
    <name evidence="7" type="ORF">CEY15_15110</name>
</gene>
<dbReference type="Gene3D" id="1.10.10.10">
    <property type="entry name" value="Winged helix-like DNA-binding domain superfamily/Winged helix DNA-binding domain"/>
    <property type="match status" value="1"/>
</dbReference>
<dbReference type="InterPro" id="IPR015421">
    <property type="entry name" value="PyrdxlP-dep_Trfase_major"/>
</dbReference>
<dbReference type="PRINTS" id="PR00035">
    <property type="entry name" value="HTHGNTR"/>
</dbReference>
<dbReference type="OrthoDB" id="199743at2"/>
<keyword evidence="8" id="KW-1185">Reference proteome</keyword>
<dbReference type="InterPro" id="IPR015422">
    <property type="entry name" value="PyrdxlP-dep_Trfase_small"/>
</dbReference>
<dbReference type="RefSeq" id="WP_095719134.1">
    <property type="nucleotide sequence ID" value="NZ_NTGA01000029.1"/>
</dbReference>
<evidence type="ECO:0000256" key="5">
    <source>
        <dbReference type="ARBA" id="ARBA00023163"/>
    </source>
</evidence>
<evidence type="ECO:0000256" key="1">
    <source>
        <dbReference type="ARBA" id="ARBA00005384"/>
    </source>
</evidence>
<protein>
    <submittedName>
        <fullName evidence="7">GntR family transcriptional regulator</fullName>
    </submittedName>
</protein>
<dbReference type="InterPro" id="IPR036390">
    <property type="entry name" value="WH_DNA-bd_sf"/>
</dbReference>
<reference evidence="8" key="1">
    <citation type="submission" date="2017-09" db="EMBL/GenBank/DDBJ databases">
        <authorList>
            <person name="Zhang Y."/>
            <person name="Huang X."/>
            <person name="Liu J."/>
            <person name="Lu L."/>
            <person name="Peng K."/>
        </authorList>
    </citation>
    <scope>NUCLEOTIDE SEQUENCE [LARGE SCALE GENOMIC DNA]</scope>
    <source>
        <strain evidence="8">S-XJ-1</strain>
    </source>
</reference>
<dbReference type="GO" id="GO:0003677">
    <property type="term" value="F:DNA binding"/>
    <property type="evidence" value="ECO:0007669"/>
    <property type="project" value="UniProtKB-KW"/>
</dbReference>
<dbReference type="Gene3D" id="3.90.1150.10">
    <property type="entry name" value="Aspartate Aminotransferase, domain 1"/>
    <property type="match status" value="1"/>
</dbReference>
<organism evidence="7 8">
    <name type="scientific">Dietzia natronolimnaea</name>
    <dbReference type="NCBI Taxonomy" id="161920"/>
    <lineage>
        <taxon>Bacteria</taxon>
        <taxon>Bacillati</taxon>
        <taxon>Actinomycetota</taxon>
        <taxon>Actinomycetes</taxon>
        <taxon>Mycobacteriales</taxon>
        <taxon>Dietziaceae</taxon>
        <taxon>Dietzia</taxon>
    </lineage>
</organism>
<dbReference type="Pfam" id="PF00392">
    <property type="entry name" value="GntR"/>
    <property type="match status" value="1"/>
</dbReference>
<comment type="caution">
    <text evidence="7">The sequence shown here is derived from an EMBL/GenBank/DDBJ whole genome shotgun (WGS) entry which is preliminary data.</text>
</comment>
<dbReference type="GO" id="GO:0003700">
    <property type="term" value="F:DNA-binding transcription factor activity"/>
    <property type="evidence" value="ECO:0007669"/>
    <property type="project" value="InterPro"/>
</dbReference>
<evidence type="ECO:0000256" key="2">
    <source>
        <dbReference type="ARBA" id="ARBA00022898"/>
    </source>
</evidence>
<name>A0A2A2WLR0_9ACTN</name>
<dbReference type="InterPro" id="IPR000524">
    <property type="entry name" value="Tscrpt_reg_HTH_GntR"/>
</dbReference>
<proteinExistence type="inferred from homology"/>
<dbReference type="AlphaFoldDB" id="A0A2A2WLR0"/>
<keyword evidence="3" id="KW-0805">Transcription regulation</keyword>
<dbReference type="Gene3D" id="3.40.640.10">
    <property type="entry name" value="Type I PLP-dependent aspartate aminotransferase-like (Major domain)"/>
    <property type="match status" value="1"/>
</dbReference>
<sequence length="488" mass="53412">MTSTPRRRQAPRRPLARSRIGARQLATLLGEWDSAEPVYAALSDRIRLLLSDGRLATHTRLPAERELAEELGRSRTTIVAAYRALRESGHLISMRGSGSVLVLPRALPGRSALEVDFARSVPAPVAGLDEIVRAVADRAPTVLEHSGFDLVGQQRLRESIAARYTEHGARTGPDQILITLGAQNAIALTARTVLRHGDRVLIETPTYPHAYEALRNAGGRLVSTPVTTTGWEIDHLVSAIERVRPELIYLIPDFHNPTGSSMNAEQRERVIASARRNGALVLIDETTADLDIDRPDSPPTFPSLTTTRDADTLVSVGSLSKTIWGGLRVGWIRAEPAMISRLITRRPADDLGTPVIEQLIATRVLECYDLLLTRRADQLRAGRDLLVSLLRTSLPDWRIPDVHGGLALWVELGAPLSSALASACQPRGVRITAGPRFGIDGARERFIRVPFTAGADHLERGVRILREAWESLDPVPTPGTQTPPHPML</sequence>
<dbReference type="InterPro" id="IPR051446">
    <property type="entry name" value="HTH_trans_reg/aminotransferase"/>
</dbReference>
<dbReference type="EMBL" id="NTGA01000029">
    <property type="protein sequence ID" value="PAY22105.1"/>
    <property type="molecule type" value="Genomic_DNA"/>
</dbReference>
<dbReference type="CDD" id="cd00609">
    <property type="entry name" value="AAT_like"/>
    <property type="match status" value="1"/>
</dbReference>
<dbReference type="SUPFAM" id="SSF53383">
    <property type="entry name" value="PLP-dependent transferases"/>
    <property type="match status" value="1"/>
</dbReference>
<dbReference type="PANTHER" id="PTHR46577:SF1">
    <property type="entry name" value="HTH-TYPE TRANSCRIPTIONAL REGULATORY PROTEIN GABR"/>
    <property type="match status" value="1"/>
</dbReference>
<dbReference type="GO" id="GO:0030170">
    <property type="term" value="F:pyridoxal phosphate binding"/>
    <property type="evidence" value="ECO:0007669"/>
    <property type="project" value="InterPro"/>
</dbReference>
<keyword evidence="4" id="KW-0238">DNA-binding</keyword>
<dbReference type="PANTHER" id="PTHR46577">
    <property type="entry name" value="HTH-TYPE TRANSCRIPTIONAL REGULATORY PROTEIN GABR"/>
    <property type="match status" value="1"/>
</dbReference>
<evidence type="ECO:0000313" key="7">
    <source>
        <dbReference type="EMBL" id="PAY22105.1"/>
    </source>
</evidence>
<dbReference type="SMART" id="SM00345">
    <property type="entry name" value="HTH_GNTR"/>
    <property type="match status" value="1"/>
</dbReference>
<dbReference type="Pfam" id="PF00155">
    <property type="entry name" value="Aminotran_1_2"/>
    <property type="match status" value="1"/>
</dbReference>
<evidence type="ECO:0000256" key="4">
    <source>
        <dbReference type="ARBA" id="ARBA00023125"/>
    </source>
</evidence>